<dbReference type="InterPro" id="IPR053896">
    <property type="entry name" value="BTN3A2-like_Ig-C"/>
</dbReference>
<feature type="domain" description="B30.2/SPRY" evidence="7">
    <location>
        <begin position="203"/>
        <end position="395"/>
    </location>
</feature>
<sequence>MLYQLSHTGIQKILNYPTCSKNRATWHDRKCKDLKTRLVIITSAGHDVILLCHLSPQTMCVFNQELERGRMSLLLKNVKCFRYQFSEHDSVPRISMRKHHRVFIQLSCSSENWYPEPHMLWTDYSGKEISSTETERPKQKEGGDLYFITSHMRIGMDQLEGVRWVMMSQDQGTNMESALQMTGEFRNWEVVDLDLFFWFGSKWLVTKYVSSTVCTCFLSSVDVTLDVDTAHPNLLIDGKTVRWIKETPQRLCNEKTFDEDPYVLGIMGRAWRAYWKVNVEKKDDWVLGVTKKTVNRKGQLVLSPANGFWVIRLSNRGSLKAMDDMEHVLDKVIPNKVAIYLDYKEKKVTFFNVEDGSHIYSFTNGPSYEDDVSPLFSPWNNDTDPITILSIESKQCK</sequence>
<dbReference type="AlphaFoldDB" id="A0A4W5JR02"/>
<dbReference type="GeneTree" id="ENSGT01120000271914"/>
<dbReference type="InterPro" id="IPR013320">
    <property type="entry name" value="ConA-like_dom_sf"/>
</dbReference>
<accession>A0A4W5JR02</accession>
<name>A0A4W5JR02_9TELE</name>
<dbReference type="PROSITE" id="PS50188">
    <property type="entry name" value="B302_SPRY"/>
    <property type="match status" value="1"/>
</dbReference>
<dbReference type="InterPro" id="IPR003877">
    <property type="entry name" value="SPRY_dom"/>
</dbReference>
<evidence type="ECO:0000259" key="7">
    <source>
        <dbReference type="PROSITE" id="PS50188"/>
    </source>
</evidence>
<dbReference type="SUPFAM" id="SSF49899">
    <property type="entry name" value="Concanavalin A-like lectins/glucanases"/>
    <property type="match status" value="1"/>
</dbReference>
<evidence type="ECO:0000256" key="6">
    <source>
        <dbReference type="ARBA" id="ARBA00023319"/>
    </source>
</evidence>
<dbReference type="InterPro" id="IPR043136">
    <property type="entry name" value="B30.2/SPRY_sf"/>
</dbReference>
<keyword evidence="9" id="KW-1185">Reference proteome</keyword>
<keyword evidence="5" id="KW-0472">Membrane</keyword>
<dbReference type="SMART" id="SM00449">
    <property type="entry name" value="SPRY"/>
    <property type="match status" value="1"/>
</dbReference>
<dbReference type="InterPro" id="IPR013783">
    <property type="entry name" value="Ig-like_fold"/>
</dbReference>
<dbReference type="Pfam" id="PF22705">
    <property type="entry name" value="C2-set_3"/>
    <property type="match status" value="1"/>
</dbReference>
<organism evidence="8 9">
    <name type="scientific">Hucho hucho</name>
    <name type="common">huchen</name>
    <dbReference type="NCBI Taxonomy" id="62062"/>
    <lineage>
        <taxon>Eukaryota</taxon>
        <taxon>Metazoa</taxon>
        <taxon>Chordata</taxon>
        <taxon>Craniata</taxon>
        <taxon>Vertebrata</taxon>
        <taxon>Euteleostomi</taxon>
        <taxon>Actinopterygii</taxon>
        <taxon>Neopterygii</taxon>
        <taxon>Teleostei</taxon>
        <taxon>Protacanthopterygii</taxon>
        <taxon>Salmoniformes</taxon>
        <taxon>Salmonidae</taxon>
        <taxon>Salmoninae</taxon>
        <taxon>Hucho</taxon>
    </lineage>
</organism>
<dbReference type="PRINTS" id="PR01407">
    <property type="entry name" value="BUTYPHLNCDUF"/>
</dbReference>
<reference evidence="9" key="1">
    <citation type="submission" date="2018-06" db="EMBL/GenBank/DDBJ databases">
        <title>Genome assembly of Danube salmon.</title>
        <authorList>
            <person name="Macqueen D.J."/>
            <person name="Gundappa M.K."/>
        </authorList>
    </citation>
    <scope>NUCLEOTIDE SEQUENCE [LARGE SCALE GENOMIC DNA]</scope>
</reference>
<dbReference type="InterPro" id="IPR036179">
    <property type="entry name" value="Ig-like_dom_sf"/>
</dbReference>
<dbReference type="Gene3D" id="2.60.120.920">
    <property type="match status" value="1"/>
</dbReference>
<evidence type="ECO:0000313" key="9">
    <source>
        <dbReference type="Proteomes" id="UP000314982"/>
    </source>
</evidence>
<dbReference type="InterPro" id="IPR050143">
    <property type="entry name" value="TRIM/RBCC"/>
</dbReference>
<evidence type="ECO:0000256" key="2">
    <source>
        <dbReference type="ARBA" id="ARBA00022692"/>
    </source>
</evidence>
<evidence type="ECO:0000256" key="5">
    <source>
        <dbReference type="ARBA" id="ARBA00023136"/>
    </source>
</evidence>
<evidence type="ECO:0000256" key="1">
    <source>
        <dbReference type="ARBA" id="ARBA00004479"/>
    </source>
</evidence>
<dbReference type="STRING" id="62062.ENSHHUP00000002216"/>
<dbReference type="InterPro" id="IPR001870">
    <property type="entry name" value="B30.2/SPRY"/>
</dbReference>
<keyword evidence="2" id="KW-0812">Transmembrane</keyword>
<reference evidence="8" key="3">
    <citation type="submission" date="2025-09" db="UniProtKB">
        <authorList>
            <consortium name="Ensembl"/>
        </authorList>
    </citation>
    <scope>IDENTIFICATION</scope>
</reference>
<keyword evidence="3" id="KW-0732">Signal</keyword>
<evidence type="ECO:0000256" key="3">
    <source>
        <dbReference type="ARBA" id="ARBA00022729"/>
    </source>
</evidence>
<dbReference type="InterPro" id="IPR003879">
    <property type="entry name" value="Butyrophylin_SPRY"/>
</dbReference>
<protein>
    <recommendedName>
        <fullName evidence="7">B30.2/SPRY domain-containing protein</fullName>
    </recommendedName>
</protein>
<dbReference type="Ensembl" id="ENSHHUT00000002291.1">
    <property type="protein sequence ID" value="ENSHHUP00000002216.1"/>
    <property type="gene ID" value="ENSHHUG00000001415.1"/>
</dbReference>
<reference evidence="8" key="2">
    <citation type="submission" date="2025-08" db="UniProtKB">
        <authorList>
            <consortium name="Ensembl"/>
        </authorList>
    </citation>
    <scope>IDENTIFICATION</scope>
</reference>
<keyword evidence="4" id="KW-1133">Transmembrane helix</keyword>
<evidence type="ECO:0000313" key="8">
    <source>
        <dbReference type="Ensembl" id="ENSHHUP00000002216.1"/>
    </source>
</evidence>
<dbReference type="Proteomes" id="UP000314982">
    <property type="component" value="Unassembled WGS sequence"/>
</dbReference>
<dbReference type="SUPFAM" id="SSF48726">
    <property type="entry name" value="Immunoglobulin"/>
    <property type="match status" value="1"/>
</dbReference>
<keyword evidence="6" id="KW-0393">Immunoglobulin domain</keyword>
<dbReference type="Gene3D" id="2.60.40.10">
    <property type="entry name" value="Immunoglobulins"/>
    <property type="match status" value="1"/>
</dbReference>
<comment type="subcellular location">
    <subcellularLocation>
        <location evidence="1">Membrane</location>
        <topology evidence="1">Single-pass type I membrane protein</topology>
    </subcellularLocation>
</comment>
<dbReference type="PANTHER" id="PTHR24103">
    <property type="entry name" value="E3 UBIQUITIN-PROTEIN LIGASE TRIM"/>
    <property type="match status" value="1"/>
</dbReference>
<dbReference type="GO" id="GO:0016020">
    <property type="term" value="C:membrane"/>
    <property type="evidence" value="ECO:0007669"/>
    <property type="project" value="UniProtKB-SubCell"/>
</dbReference>
<dbReference type="Pfam" id="PF00622">
    <property type="entry name" value="SPRY"/>
    <property type="match status" value="1"/>
</dbReference>
<proteinExistence type="predicted"/>
<evidence type="ECO:0000256" key="4">
    <source>
        <dbReference type="ARBA" id="ARBA00022989"/>
    </source>
</evidence>